<feature type="region of interest" description="Disordered" evidence="1">
    <location>
        <begin position="142"/>
        <end position="164"/>
    </location>
</feature>
<sequence>MTQENSYEWRLRGEPDPVDVHVGSRIRMRRILLGKSQEAVATLLGVSFQQLQKYESGANRVSASRLYDMAHILLTPISYFFDEMPAELTLPSEASGAVESSTKSVMNNRMTLDLIRDFYRISSPQQQRCVLDLVRAMADASDKDHSIAPTRRKPGPKPKLATAH</sequence>
<proteinExistence type="predicted"/>
<dbReference type="GO" id="GO:0003677">
    <property type="term" value="F:DNA binding"/>
    <property type="evidence" value="ECO:0007669"/>
    <property type="project" value="InterPro"/>
</dbReference>
<evidence type="ECO:0000259" key="2">
    <source>
        <dbReference type="PROSITE" id="PS50943"/>
    </source>
</evidence>
<evidence type="ECO:0000256" key="1">
    <source>
        <dbReference type="SAM" id="MobiDB-lite"/>
    </source>
</evidence>
<feature type="domain" description="HTH cro/C1-type" evidence="2">
    <location>
        <begin position="26"/>
        <end position="80"/>
    </location>
</feature>
<evidence type="ECO:0000313" key="4">
    <source>
        <dbReference type="Proteomes" id="UP000646365"/>
    </source>
</evidence>
<reference evidence="3" key="1">
    <citation type="journal article" date="2014" name="Int. J. Syst. Evol. Microbiol.">
        <title>Complete genome sequence of Corynebacterium casei LMG S-19264T (=DSM 44701T), isolated from a smear-ripened cheese.</title>
        <authorList>
            <consortium name="US DOE Joint Genome Institute (JGI-PGF)"/>
            <person name="Walter F."/>
            <person name="Albersmeier A."/>
            <person name="Kalinowski J."/>
            <person name="Ruckert C."/>
        </authorList>
    </citation>
    <scope>NUCLEOTIDE SEQUENCE</scope>
    <source>
        <strain evidence="3">CGMCC 1.15725</strain>
    </source>
</reference>
<name>A0A8J2YU95_9PROT</name>
<dbReference type="CDD" id="cd00093">
    <property type="entry name" value="HTH_XRE"/>
    <property type="match status" value="1"/>
</dbReference>
<dbReference type="SUPFAM" id="SSF47413">
    <property type="entry name" value="lambda repressor-like DNA-binding domains"/>
    <property type="match status" value="1"/>
</dbReference>
<dbReference type="Pfam" id="PF01381">
    <property type="entry name" value="HTH_3"/>
    <property type="match status" value="1"/>
</dbReference>
<evidence type="ECO:0000313" key="3">
    <source>
        <dbReference type="EMBL" id="GGF22842.1"/>
    </source>
</evidence>
<dbReference type="Gene3D" id="1.10.260.40">
    <property type="entry name" value="lambda repressor-like DNA-binding domains"/>
    <property type="match status" value="1"/>
</dbReference>
<protein>
    <recommendedName>
        <fullName evidence="2">HTH cro/C1-type domain-containing protein</fullName>
    </recommendedName>
</protein>
<dbReference type="PROSITE" id="PS50943">
    <property type="entry name" value="HTH_CROC1"/>
    <property type="match status" value="1"/>
</dbReference>
<dbReference type="Proteomes" id="UP000646365">
    <property type="component" value="Unassembled WGS sequence"/>
</dbReference>
<dbReference type="RefSeq" id="WP_189047317.1">
    <property type="nucleotide sequence ID" value="NZ_BMJQ01000007.1"/>
</dbReference>
<accession>A0A8J2YU95</accession>
<organism evidence="3 4">
    <name type="scientific">Aliidongia dinghuensis</name>
    <dbReference type="NCBI Taxonomy" id="1867774"/>
    <lineage>
        <taxon>Bacteria</taxon>
        <taxon>Pseudomonadati</taxon>
        <taxon>Pseudomonadota</taxon>
        <taxon>Alphaproteobacteria</taxon>
        <taxon>Rhodospirillales</taxon>
        <taxon>Dongiaceae</taxon>
        <taxon>Aliidongia</taxon>
    </lineage>
</organism>
<keyword evidence="4" id="KW-1185">Reference proteome</keyword>
<comment type="caution">
    <text evidence="3">The sequence shown here is derived from an EMBL/GenBank/DDBJ whole genome shotgun (WGS) entry which is preliminary data.</text>
</comment>
<reference evidence="3" key="2">
    <citation type="submission" date="2020-09" db="EMBL/GenBank/DDBJ databases">
        <authorList>
            <person name="Sun Q."/>
            <person name="Zhou Y."/>
        </authorList>
    </citation>
    <scope>NUCLEOTIDE SEQUENCE</scope>
    <source>
        <strain evidence="3">CGMCC 1.15725</strain>
    </source>
</reference>
<dbReference type="EMBL" id="BMJQ01000007">
    <property type="protein sequence ID" value="GGF22842.1"/>
    <property type="molecule type" value="Genomic_DNA"/>
</dbReference>
<dbReference type="InterPro" id="IPR001387">
    <property type="entry name" value="Cro/C1-type_HTH"/>
</dbReference>
<dbReference type="SMART" id="SM00530">
    <property type="entry name" value="HTH_XRE"/>
    <property type="match status" value="1"/>
</dbReference>
<dbReference type="AlphaFoldDB" id="A0A8J2YU95"/>
<dbReference type="InterPro" id="IPR010982">
    <property type="entry name" value="Lambda_DNA-bd_dom_sf"/>
</dbReference>
<gene>
    <name evidence="3" type="ORF">GCM10011611_31130</name>
</gene>